<reference evidence="4" key="3">
    <citation type="submission" date="2016-03" db="UniProtKB">
        <authorList>
            <consortium name="EnsemblProtists"/>
        </authorList>
    </citation>
    <scope>IDENTIFICATION</scope>
</reference>
<dbReference type="OrthoDB" id="20554at2759"/>
<dbReference type="OMA" id="ICIPAVV"/>
<proteinExistence type="predicted"/>
<evidence type="ECO:0000313" key="4">
    <source>
        <dbReference type="EnsemblProtists" id="EKX39371"/>
    </source>
</evidence>
<feature type="signal peptide" evidence="2">
    <location>
        <begin position="1"/>
        <end position="22"/>
    </location>
</feature>
<dbReference type="KEGG" id="gtt:GUITHDRAFT_143568"/>
<dbReference type="RefSeq" id="XP_005826351.1">
    <property type="nucleotide sequence ID" value="XM_005826294.1"/>
</dbReference>
<evidence type="ECO:0000256" key="2">
    <source>
        <dbReference type="SAM" id="SignalP"/>
    </source>
</evidence>
<dbReference type="PaxDb" id="55529-EKX39371"/>
<dbReference type="eggNOG" id="ENOG502QZIQ">
    <property type="taxonomic scope" value="Eukaryota"/>
</dbReference>
<keyword evidence="2" id="KW-0732">Signal</keyword>
<evidence type="ECO:0000256" key="1">
    <source>
        <dbReference type="SAM" id="Coils"/>
    </source>
</evidence>
<dbReference type="Proteomes" id="UP000011087">
    <property type="component" value="Unassembled WGS sequence"/>
</dbReference>
<keyword evidence="1" id="KW-0175">Coiled coil</keyword>
<organism evidence="3">
    <name type="scientific">Guillardia theta (strain CCMP2712)</name>
    <name type="common">Cryptophyte</name>
    <dbReference type="NCBI Taxonomy" id="905079"/>
    <lineage>
        <taxon>Eukaryota</taxon>
        <taxon>Cryptophyceae</taxon>
        <taxon>Pyrenomonadales</taxon>
        <taxon>Geminigeraceae</taxon>
        <taxon>Guillardia</taxon>
    </lineage>
</organism>
<dbReference type="EnsemblProtists" id="EKX39371">
    <property type="protein sequence ID" value="EKX39371"/>
    <property type="gene ID" value="GUITHDRAFT_143568"/>
</dbReference>
<dbReference type="STRING" id="905079.L1ISY9"/>
<keyword evidence="5" id="KW-1185">Reference proteome</keyword>
<dbReference type="PANTHER" id="PTHR33704:SF1">
    <property type="entry name" value="PROTEIN HEAT INTOLERANT 4-RELATED"/>
    <property type="match status" value="1"/>
</dbReference>
<dbReference type="HOGENOM" id="CLU_042584_2_0_1"/>
<reference evidence="5" key="2">
    <citation type="submission" date="2012-11" db="EMBL/GenBank/DDBJ databases">
        <authorList>
            <person name="Kuo A."/>
            <person name="Curtis B.A."/>
            <person name="Tanifuji G."/>
            <person name="Burki F."/>
            <person name="Gruber A."/>
            <person name="Irimia M."/>
            <person name="Maruyama S."/>
            <person name="Arias M.C."/>
            <person name="Ball S.G."/>
            <person name="Gile G.H."/>
            <person name="Hirakawa Y."/>
            <person name="Hopkins J.F."/>
            <person name="Rensing S.A."/>
            <person name="Schmutz J."/>
            <person name="Symeonidi A."/>
            <person name="Elias M."/>
            <person name="Eveleigh R.J."/>
            <person name="Herman E.K."/>
            <person name="Klute M.J."/>
            <person name="Nakayama T."/>
            <person name="Obornik M."/>
            <person name="Reyes-Prieto A."/>
            <person name="Armbrust E.V."/>
            <person name="Aves S.J."/>
            <person name="Beiko R.G."/>
            <person name="Coutinho P."/>
            <person name="Dacks J.B."/>
            <person name="Durnford D.G."/>
            <person name="Fast N.M."/>
            <person name="Green B.R."/>
            <person name="Grisdale C."/>
            <person name="Hempe F."/>
            <person name="Henrissat B."/>
            <person name="Hoppner M.P."/>
            <person name="Ishida K.-I."/>
            <person name="Kim E."/>
            <person name="Koreny L."/>
            <person name="Kroth P.G."/>
            <person name="Liu Y."/>
            <person name="Malik S.-B."/>
            <person name="Maier U.G."/>
            <person name="McRose D."/>
            <person name="Mock T."/>
            <person name="Neilson J.A."/>
            <person name="Onodera N.T."/>
            <person name="Poole A.M."/>
            <person name="Pritham E.J."/>
            <person name="Richards T.A."/>
            <person name="Rocap G."/>
            <person name="Roy S.W."/>
            <person name="Sarai C."/>
            <person name="Schaack S."/>
            <person name="Shirato S."/>
            <person name="Slamovits C.H."/>
            <person name="Spencer D.F."/>
            <person name="Suzuki S."/>
            <person name="Worden A.Z."/>
            <person name="Zauner S."/>
            <person name="Barry K."/>
            <person name="Bell C."/>
            <person name="Bharti A.K."/>
            <person name="Crow J.A."/>
            <person name="Grimwood J."/>
            <person name="Kramer R."/>
            <person name="Lindquist E."/>
            <person name="Lucas S."/>
            <person name="Salamov A."/>
            <person name="McFadden G.I."/>
            <person name="Lane C.E."/>
            <person name="Keeling P.J."/>
            <person name="Gray M.W."/>
            <person name="Grigoriev I.V."/>
            <person name="Archibald J.M."/>
        </authorList>
    </citation>
    <scope>NUCLEOTIDE SEQUENCE</scope>
    <source>
        <strain evidence="5">CCMP2712</strain>
    </source>
</reference>
<accession>L1ISY9</accession>
<reference evidence="3 5" key="1">
    <citation type="journal article" date="2012" name="Nature">
        <title>Algal genomes reveal evolutionary mosaicism and the fate of nucleomorphs.</title>
        <authorList>
            <consortium name="DOE Joint Genome Institute"/>
            <person name="Curtis B.A."/>
            <person name="Tanifuji G."/>
            <person name="Burki F."/>
            <person name="Gruber A."/>
            <person name="Irimia M."/>
            <person name="Maruyama S."/>
            <person name="Arias M.C."/>
            <person name="Ball S.G."/>
            <person name="Gile G.H."/>
            <person name="Hirakawa Y."/>
            <person name="Hopkins J.F."/>
            <person name="Kuo A."/>
            <person name="Rensing S.A."/>
            <person name="Schmutz J."/>
            <person name="Symeonidi A."/>
            <person name="Elias M."/>
            <person name="Eveleigh R.J."/>
            <person name="Herman E.K."/>
            <person name="Klute M.J."/>
            <person name="Nakayama T."/>
            <person name="Obornik M."/>
            <person name="Reyes-Prieto A."/>
            <person name="Armbrust E.V."/>
            <person name="Aves S.J."/>
            <person name="Beiko R.G."/>
            <person name="Coutinho P."/>
            <person name="Dacks J.B."/>
            <person name="Durnford D.G."/>
            <person name="Fast N.M."/>
            <person name="Green B.R."/>
            <person name="Grisdale C.J."/>
            <person name="Hempel F."/>
            <person name="Henrissat B."/>
            <person name="Hoppner M.P."/>
            <person name="Ishida K."/>
            <person name="Kim E."/>
            <person name="Koreny L."/>
            <person name="Kroth P.G."/>
            <person name="Liu Y."/>
            <person name="Malik S.B."/>
            <person name="Maier U.G."/>
            <person name="McRose D."/>
            <person name="Mock T."/>
            <person name="Neilson J.A."/>
            <person name="Onodera N.T."/>
            <person name="Poole A.M."/>
            <person name="Pritham E.J."/>
            <person name="Richards T.A."/>
            <person name="Rocap G."/>
            <person name="Roy S.W."/>
            <person name="Sarai C."/>
            <person name="Schaack S."/>
            <person name="Shirato S."/>
            <person name="Slamovits C.H."/>
            <person name="Spencer D.F."/>
            <person name="Suzuki S."/>
            <person name="Worden A.Z."/>
            <person name="Zauner S."/>
            <person name="Barry K."/>
            <person name="Bell C."/>
            <person name="Bharti A.K."/>
            <person name="Crow J.A."/>
            <person name="Grimwood J."/>
            <person name="Kramer R."/>
            <person name="Lindquist E."/>
            <person name="Lucas S."/>
            <person name="Salamov A."/>
            <person name="McFadden G.I."/>
            <person name="Lane C.E."/>
            <person name="Keeling P.J."/>
            <person name="Gray M.W."/>
            <person name="Grigoriev I.V."/>
            <person name="Archibald J.M."/>
        </authorList>
    </citation>
    <scope>NUCLEOTIDE SEQUENCE</scope>
    <source>
        <strain evidence="3 5">CCMP2712</strain>
    </source>
</reference>
<dbReference type="GO" id="GO:1900034">
    <property type="term" value="P:regulation of cellular response to heat"/>
    <property type="evidence" value="ECO:0007669"/>
    <property type="project" value="InterPro"/>
</dbReference>
<feature type="chain" id="PRO_5008770448" evidence="2">
    <location>
        <begin position="23"/>
        <end position="354"/>
    </location>
</feature>
<dbReference type="AlphaFoldDB" id="L1ISY9"/>
<sequence length="354" mass="41366">MFHSRFLLLIFFFLLLSNFCSAHFLDSKLVGEDLLSLPLVRVQLTYYQQDTRSPQLWKNVFLCGTELEQLEEIYKIQWDFSHLDKELQITLLGKVGKICCQELQPSHMVYLFGSTEPQMFPISPNQTTVIHIPVIIAVKTAVSLPEKVGLNSVQMVEEKIVPMSEYKMSWAPLAVPPLKQHPQAETPERKKQRRVVNPKKNNIWCLSCSQRKARGVLKNLKEERTRAFDYCMPYIFLPHKQEAYTEETCVDIICELPGRKNPLVFDFDWEMDEVEEVVKEKKEEESLKNAVAAAKKKIKDQKEALRSRIEEIPDNVRNALKEIKLYKFYPLNELCQPMKSKYINRYYGQADEVL</sequence>
<evidence type="ECO:0000313" key="5">
    <source>
        <dbReference type="Proteomes" id="UP000011087"/>
    </source>
</evidence>
<protein>
    <submittedName>
        <fullName evidence="3 4">Uncharacterized protein</fullName>
    </submittedName>
</protein>
<gene>
    <name evidence="3" type="ORF">GUITHDRAFT_143568</name>
</gene>
<dbReference type="EMBL" id="JH993040">
    <property type="protein sequence ID" value="EKX39371.1"/>
    <property type="molecule type" value="Genomic_DNA"/>
</dbReference>
<dbReference type="GeneID" id="17296144"/>
<dbReference type="InterPro" id="IPR039313">
    <property type="entry name" value="HIT4"/>
</dbReference>
<evidence type="ECO:0000313" key="3">
    <source>
        <dbReference type="EMBL" id="EKX39371.1"/>
    </source>
</evidence>
<name>L1ISY9_GUITC</name>
<dbReference type="PANTHER" id="PTHR33704">
    <property type="entry name" value="PROTEIN HEAT INTOLERANT 4-RELATED"/>
    <property type="match status" value="1"/>
</dbReference>
<feature type="coiled-coil region" evidence="1">
    <location>
        <begin position="277"/>
        <end position="304"/>
    </location>
</feature>